<dbReference type="GeneID" id="91415894"/>
<dbReference type="KEGG" id="scoe:CP976_07325"/>
<gene>
    <name evidence="1" type="ORF">CP976_07325</name>
</gene>
<dbReference type="RefSeq" id="WP_150479595.1">
    <property type="nucleotide sequence ID" value="NZ_BMTB01000010.1"/>
</dbReference>
<dbReference type="EMBL" id="CP023694">
    <property type="protein sequence ID" value="QEV23975.1"/>
    <property type="molecule type" value="Genomic_DNA"/>
</dbReference>
<proteinExistence type="predicted"/>
<accession>A0A5J6I587</accession>
<dbReference type="AlphaFoldDB" id="A0A5J6I587"/>
<dbReference type="Proteomes" id="UP000326598">
    <property type="component" value="Chromosome"/>
</dbReference>
<protein>
    <submittedName>
        <fullName evidence="1">Uncharacterized protein</fullName>
    </submittedName>
</protein>
<reference evidence="1 2" key="1">
    <citation type="submission" date="2017-09" db="EMBL/GenBank/DDBJ databases">
        <authorList>
            <person name="Lee N."/>
            <person name="Cho B.-K."/>
        </authorList>
    </citation>
    <scope>NUCLEOTIDE SEQUENCE [LARGE SCALE GENOMIC DNA]</scope>
    <source>
        <strain evidence="1 2">ATCC 13740</strain>
    </source>
</reference>
<organism evidence="1 2">
    <name type="scientific">Streptomyces coeruleorubidus</name>
    <dbReference type="NCBI Taxonomy" id="116188"/>
    <lineage>
        <taxon>Bacteria</taxon>
        <taxon>Bacillati</taxon>
        <taxon>Actinomycetota</taxon>
        <taxon>Actinomycetes</taxon>
        <taxon>Kitasatosporales</taxon>
        <taxon>Streptomycetaceae</taxon>
        <taxon>Streptomyces</taxon>
    </lineage>
</organism>
<name>A0A5J6I587_STRC4</name>
<sequence length="73" mass="8022">MSTPTLFDADIAATELGKKRRALMPVDAQIVDSYRAARSDGDREQMRLLRRNAAALDPQLLAELDGFDYPAAA</sequence>
<evidence type="ECO:0000313" key="1">
    <source>
        <dbReference type="EMBL" id="QEV23975.1"/>
    </source>
</evidence>
<evidence type="ECO:0000313" key="2">
    <source>
        <dbReference type="Proteomes" id="UP000326598"/>
    </source>
</evidence>